<organism evidence="1 2">
    <name type="scientific">Sulfuracidifex metallicus DSM 6482 = JCM 9184</name>
    <dbReference type="NCBI Taxonomy" id="523847"/>
    <lineage>
        <taxon>Archaea</taxon>
        <taxon>Thermoproteota</taxon>
        <taxon>Thermoprotei</taxon>
        <taxon>Sulfolobales</taxon>
        <taxon>Sulfolobaceae</taxon>
        <taxon>Sulfuracidifex</taxon>
    </lineage>
</organism>
<evidence type="ECO:0000313" key="2">
    <source>
        <dbReference type="Proteomes" id="UP000470772"/>
    </source>
</evidence>
<reference evidence="1 2" key="1">
    <citation type="submission" date="2019-10" db="EMBL/GenBank/DDBJ databases">
        <title>Sequencing and Assembly of Multiple Reported Metal-Biooxidizing Members of the Extremely Thermoacidophilic Archaeal Family Sulfolobaceae.</title>
        <authorList>
            <person name="Counts J.A."/>
            <person name="Kelly R.M."/>
        </authorList>
    </citation>
    <scope>NUCLEOTIDE SEQUENCE [LARGE SCALE GENOMIC DNA]</scope>
    <source>
        <strain evidence="1 2">DSM 6482</strain>
    </source>
</reference>
<dbReference type="AlphaFoldDB" id="A0A6A9QRH9"/>
<protein>
    <submittedName>
        <fullName evidence="1">Uncharacterized protein</fullName>
    </submittedName>
</protein>
<comment type="caution">
    <text evidence="1">The sequence shown here is derived from an EMBL/GenBank/DDBJ whole genome shotgun (WGS) entry which is preliminary data.</text>
</comment>
<dbReference type="EMBL" id="WGGD01000005">
    <property type="protein sequence ID" value="MUN29915.1"/>
    <property type="molecule type" value="Genomic_DNA"/>
</dbReference>
<name>A0A6A9QRH9_SULME</name>
<sequence length="89" mass="10757">MLAGILDDSLLIVSKNKVPEFYEENCKRYRIIHYYPDDYINLLLQGKENEVFRPFHVYYFVKVYMRKVLDVLASVEVARMADEWHRNQP</sequence>
<dbReference type="OrthoDB" id="36437at2157"/>
<proteinExistence type="predicted"/>
<gene>
    <name evidence="1" type="ORF">GC250_10835</name>
</gene>
<keyword evidence="2" id="KW-1185">Reference proteome</keyword>
<evidence type="ECO:0000313" key="1">
    <source>
        <dbReference type="EMBL" id="MUN29915.1"/>
    </source>
</evidence>
<dbReference type="Proteomes" id="UP000470772">
    <property type="component" value="Unassembled WGS sequence"/>
</dbReference>
<accession>A0A6A9QRH9</accession>